<dbReference type="AlphaFoldDB" id="A0A9W6NCY4"/>
<reference evidence="6" key="2">
    <citation type="submission" date="2023-01" db="EMBL/GenBank/DDBJ databases">
        <authorList>
            <person name="Sun Q."/>
            <person name="Evtushenko L."/>
        </authorList>
    </citation>
    <scope>NUCLEOTIDE SEQUENCE</scope>
    <source>
        <strain evidence="6">VKM B-2789</strain>
    </source>
</reference>
<dbReference type="Pfam" id="PF00126">
    <property type="entry name" value="HTH_1"/>
    <property type="match status" value="1"/>
</dbReference>
<name>A0A9W6NCY4_9HYPH</name>
<evidence type="ECO:0000313" key="6">
    <source>
        <dbReference type="EMBL" id="GLK86140.1"/>
    </source>
</evidence>
<dbReference type="RefSeq" id="WP_213360374.1">
    <property type="nucleotide sequence ID" value="NZ_BSFM01000017.1"/>
</dbReference>
<keyword evidence="2" id="KW-0805">Transcription regulation</keyword>
<dbReference type="InterPro" id="IPR058163">
    <property type="entry name" value="LysR-type_TF_proteobact-type"/>
</dbReference>
<sequence length="313" mass="33601">MADRRLDLGWVRVFDAVGRLGSLTAAAQELGLSQPAVSYTVRVLEEQLGTALLERGHRGSTLSPAGERLHRAASAAVAELDAGARAIRRMSRRPVVRLFTDYGFASFWMMPRVAQFRRVHPETEVHIIASAAADPGADEAEDVAVLFGTRSDFGAGAIQLFEECVYPVCSPQFAARHGLLDAPRLLANLPLLHLESTPQPRWFSWRDWFAAMPVTREAGPSDLSLNTYGLVVQAAIADQGVALGWAGLIDGAIADGTLVAVGPPLSRGDSGYWVKPGPEPSAPVQDLINWIIQRGGVDRGGFPEGLTLPSGFT</sequence>
<evidence type="ECO:0000256" key="4">
    <source>
        <dbReference type="ARBA" id="ARBA00023163"/>
    </source>
</evidence>
<reference evidence="6" key="1">
    <citation type="journal article" date="2014" name="Int. J. Syst. Evol. Microbiol.">
        <title>Complete genome sequence of Corynebacterium casei LMG S-19264T (=DSM 44701T), isolated from a smear-ripened cheese.</title>
        <authorList>
            <consortium name="US DOE Joint Genome Institute (JGI-PGF)"/>
            <person name="Walter F."/>
            <person name="Albersmeier A."/>
            <person name="Kalinowski J."/>
            <person name="Ruckert C."/>
        </authorList>
    </citation>
    <scope>NUCLEOTIDE SEQUENCE</scope>
    <source>
        <strain evidence="6">VKM B-2789</strain>
    </source>
</reference>
<evidence type="ECO:0000256" key="2">
    <source>
        <dbReference type="ARBA" id="ARBA00023015"/>
    </source>
</evidence>
<dbReference type="InterPro" id="IPR036388">
    <property type="entry name" value="WH-like_DNA-bd_sf"/>
</dbReference>
<feature type="domain" description="HTH lysR-type" evidence="5">
    <location>
        <begin position="6"/>
        <end position="63"/>
    </location>
</feature>
<accession>A0A9W6NCY4</accession>
<evidence type="ECO:0000259" key="5">
    <source>
        <dbReference type="PROSITE" id="PS50931"/>
    </source>
</evidence>
<dbReference type="Proteomes" id="UP001143330">
    <property type="component" value="Unassembled WGS sequence"/>
</dbReference>
<dbReference type="InterPro" id="IPR005119">
    <property type="entry name" value="LysR_subst-bd"/>
</dbReference>
<comment type="similarity">
    <text evidence="1">Belongs to the LysR transcriptional regulatory family.</text>
</comment>
<comment type="caution">
    <text evidence="6">The sequence shown here is derived from an EMBL/GenBank/DDBJ whole genome shotgun (WGS) entry which is preliminary data.</text>
</comment>
<dbReference type="GO" id="GO:0006351">
    <property type="term" value="P:DNA-templated transcription"/>
    <property type="evidence" value="ECO:0007669"/>
    <property type="project" value="TreeGrafter"/>
</dbReference>
<dbReference type="PANTHER" id="PTHR30537">
    <property type="entry name" value="HTH-TYPE TRANSCRIPTIONAL REGULATOR"/>
    <property type="match status" value="1"/>
</dbReference>
<dbReference type="SUPFAM" id="SSF53850">
    <property type="entry name" value="Periplasmic binding protein-like II"/>
    <property type="match status" value="1"/>
</dbReference>
<dbReference type="InterPro" id="IPR000847">
    <property type="entry name" value="LysR_HTH_N"/>
</dbReference>
<dbReference type="SUPFAM" id="SSF46785">
    <property type="entry name" value="Winged helix' DNA-binding domain"/>
    <property type="match status" value="1"/>
</dbReference>
<keyword evidence="7" id="KW-1185">Reference proteome</keyword>
<keyword evidence="3" id="KW-0238">DNA-binding</keyword>
<dbReference type="GO" id="GO:0003700">
    <property type="term" value="F:DNA-binding transcription factor activity"/>
    <property type="evidence" value="ECO:0007669"/>
    <property type="project" value="InterPro"/>
</dbReference>
<dbReference type="PANTHER" id="PTHR30537:SF26">
    <property type="entry name" value="GLYCINE CLEAVAGE SYSTEM TRANSCRIPTIONAL ACTIVATOR"/>
    <property type="match status" value="1"/>
</dbReference>
<dbReference type="Gene3D" id="3.40.190.10">
    <property type="entry name" value="Periplasmic binding protein-like II"/>
    <property type="match status" value="2"/>
</dbReference>
<dbReference type="InterPro" id="IPR017786">
    <property type="entry name" value="TF_choline_sulphate-util"/>
</dbReference>
<dbReference type="Pfam" id="PF03466">
    <property type="entry name" value="LysR_substrate"/>
    <property type="match status" value="1"/>
</dbReference>
<organism evidence="6 7">
    <name type="scientific">Ancylobacter defluvii</name>
    <dbReference type="NCBI Taxonomy" id="1282440"/>
    <lineage>
        <taxon>Bacteria</taxon>
        <taxon>Pseudomonadati</taxon>
        <taxon>Pseudomonadota</taxon>
        <taxon>Alphaproteobacteria</taxon>
        <taxon>Hyphomicrobiales</taxon>
        <taxon>Xanthobacteraceae</taxon>
        <taxon>Ancylobacter</taxon>
    </lineage>
</organism>
<dbReference type="GO" id="GO:0043565">
    <property type="term" value="F:sequence-specific DNA binding"/>
    <property type="evidence" value="ECO:0007669"/>
    <property type="project" value="TreeGrafter"/>
</dbReference>
<dbReference type="NCBIfam" id="TIGR03418">
    <property type="entry name" value="chol_sulf_TF"/>
    <property type="match status" value="1"/>
</dbReference>
<dbReference type="EMBL" id="BSFM01000017">
    <property type="protein sequence ID" value="GLK86140.1"/>
    <property type="molecule type" value="Genomic_DNA"/>
</dbReference>
<dbReference type="Gene3D" id="1.10.10.10">
    <property type="entry name" value="Winged helix-like DNA-binding domain superfamily/Winged helix DNA-binding domain"/>
    <property type="match status" value="1"/>
</dbReference>
<gene>
    <name evidence="6" type="ORF">GCM10017653_42100</name>
</gene>
<protein>
    <submittedName>
        <fullName evidence="6">LysR family transcriptional regulator</fullName>
    </submittedName>
</protein>
<evidence type="ECO:0000313" key="7">
    <source>
        <dbReference type="Proteomes" id="UP001143330"/>
    </source>
</evidence>
<evidence type="ECO:0000256" key="3">
    <source>
        <dbReference type="ARBA" id="ARBA00023125"/>
    </source>
</evidence>
<keyword evidence="4" id="KW-0804">Transcription</keyword>
<dbReference type="PROSITE" id="PS50931">
    <property type="entry name" value="HTH_LYSR"/>
    <property type="match status" value="1"/>
</dbReference>
<proteinExistence type="inferred from homology"/>
<evidence type="ECO:0000256" key="1">
    <source>
        <dbReference type="ARBA" id="ARBA00009437"/>
    </source>
</evidence>
<dbReference type="InterPro" id="IPR036390">
    <property type="entry name" value="WH_DNA-bd_sf"/>
</dbReference>
<dbReference type="PRINTS" id="PR00039">
    <property type="entry name" value="HTHLYSR"/>
</dbReference>